<dbReference type="InterPro" id="IPR002686">
    <property type="entry name" value="Transposase_17"/>
</dbReference>
<dbReference type="SMART" id="SM01321">
    <property type="entry name" value="Y1_Tnp"/>
    <property type="match status" value="1"/>
</dbReference>
<gene>
    <name evidence="1" type="ORF">BL240_27185</name>
</gene>
<dbReference type="InterPro" id="IPR036515">
    <property type="entry name" value="Transposase_17_sf"/>
</dbReference>
<dbReference type="InterPro" id="IPR052715">
    <property type="entry name" value="RAYT_transposase"/>
</dbReference>
<dbReference type="Pfam" id="PF01797">
    <property type="entry name" value="Y1_Tnp"/>
    <property type="match status" value="1"/>
</dbReference>
<dbReference type="Proteomes" id="UP000185146">
    <property type="component" value="Chromosome"/>
</dbReference>
<evidence type="ECO:0000313" key="2">
    <source>
        <dbReference type="Proteomes" id="UP000185146"/>
    </source>
</evidence>
<dbReference type="SUPFAM" id="SSF143422">
    <property type="entry name" value="Transposase IS200-like"/>
    <property type="match status" value="1"/>
</dbReference>
<dbReference type="GO" id="GO:0043565">
    <property type="term" value="F:sequence-specific DNA binding"/>
    <property type="evidence" value="ECO:0007669"/>
    <property type="project" value="TreeGrafter"/>
</dbReference>
<dbReference type="AlphaFoldDB" id="A0A059V624"/>
<proteinExistence type="predicted"/>
<dbReference type="KEGG" id="ppud:DW66_5422"/>
<dbReference type="PANTHER" id="PTHR36966:SF1">
    <property type="entry name" value="REP-ASSOCIATED TYROSINE TRANSPOSASE"/>
    <property type="match status" value="1"/>
</dbReference>
<dbReference type="EMBL" id="CP018743">
    <property type="protein sequence ID" value="APO84932.1"/>
    <property type="molecule type" value="Genomic_DNA"/>
</dbReference>
<dbReference type="GO" id="GO:0006313">
    <property type="term" value="P:DNA transposition"/>
    <property type="evidence" value="ECO:0007669"/>
    <property type="project" value="InterPro"/>
</dbReference>
<name>A0A059V624_PSEPU</name>
<sequence length="151" mass="17868">MSRAQSHLLRRGRYSELGRLYLLTTVTHQRKPLFHDFHHARLVIHQLRQSDQEHACRSLAWVLMPDHLHWLIELKGTTLGTLMRRFKSRSSLVLHQAGVEHDPVWQSGYQDRALRREESMVHVARYIVANPLRAGLVRSVRDYPHWDAVWL</sequence>
<accession>A0A1L5PXP2</accession>
<dbReference type="PANTHER" id="PTHR36966">
    <property type="entry name" value="REP-ASSOCIATED TYROSINE TRANSPOSASE"/>
    <property type="match status" value="1"/>
</dbReference>
<reference evidence="1 2" key="1">
    <citation type="submission" date="2016-12" db="EMBL/GenBank/DDBJ databases">
        <title>Draft Genome Sequence of Mercury Resistant Pseudomonas DRA525.</title>
        <authorList>
            <person name="Drace K.M."/>
        </authorList>
    </citation>
    <scope>NUCLEOTIDE SEQUENCE [LARGE SCALE GENOMIC DNA]</scope>
    <source>
        <strain evidence="1 2">DRA525</strain>
    </source>
</reference>
<evidence type="ECO:0000313" key="1">
    <source>
        <dbReference type="EMBL" id="APO84932.1"/>
    </source>
</evidence>
<dbReference type="GO" id="GO:0004803">
    <property type="term" value="F:transposase activity"/>
    <property type="evidence" value="ECO:0007669"/>
    <property type="project" value="InterPro"/>
</dbReference>
<organism evidence="1 2">
    <name type="scientific">Pseudomonas putida</name>
    <name type="common">Arthrobacter siderocapsulatus</name>
    <dbReference type="NCBI Taxonomy" id="303"/>
    <lineage>
        <taxon>Bacteria</taxon>
        <taxon>Pseudomonadati</taxon>
        <taxon>Pseudomonadota</taxon>
        <taxon>Gammaproteobacteria</taxon>
        <taxon>Pseudomonadales</taxon>
        <taxon>Pseudomonadaceae</taxon>
        <taxon>Pseudomonas</taxon>
    </lineage>
</organism>
<dbReference type="Gene3D" id="3.30.70.1290">
    <property type="entry name" value="Transposase IS200-like"/>
    <property type="match status" value="1"/>
</dbReference>
<dbReference type="NCBIfam" id="NF047646">
    <property type="entry name" value="REP_Tyr_transpos"/>
    <property type="match status" value="1"/>
</dbReference>
<dbReference type="OrthoDB" id="9791101at2"/>
<dbReference type="RefSeq" id="WP_013974702.1">
    <property type="nucleotide sequence ID" value="NZ_CP007620.1"/>
</dbReference>
<protein>
    <submittedName>
        <fullName evidence="1">Transposase</fullName>
    </submittedName>
</protein>
<accession>A0A059V624</accession>